<dbReference type="GO" id="GO:0018104">
    <property type="term" value="P:peptidoglycan-protein cross-linking"/>
    <property type="evidence" value="ECO:0007669"/>
    <property type="project" value="TreeGrafter"/>
</dbReference>
<keyword evidence="3" id="KW-0808">Transferase</keyword>
<dbReference type="InterPro" id="IPR038063">
    <property type="entry name" value="Transpep_catalytic_dom"/>
</dbReference>
<dbReference type="InterPro" id="IPR050979">
    <property type="entry name" value="LD-transpeptidase"/>
</dbReference>
<evidence type="ECO:0000256" key="7">
    <source>
        <dbReference type="PROSITE-ProRule" id="PRU01373"/>
    </source>
</evidence>
<dbReference type="GO" id="GO:0071555">
    <property type="term" value="P:cell wall organization"/>
    <property type="evidence" value="ECO:0007669"/>
    <property type="project" value="UniProtKB-UniRule"/>
</dbReference>
<comment type="caution">
    <text evidence="9">The sequence shown here is derived from an EMBL/GenBank/DDBJ whole genome shotgun (WGS) entry which is preliminary data.</text>
</comment>
<feature type="domain" description="L,D-TPase catalytic" evidence="8">
    <location>
        <begin position="56"/>
        <end position="191"/>
    </location>
</feature>
<dbReference type="PANTHER" id="PTHR30582:SF2">
    <property type="entry name" value="L,D-TRANSPEPTIDASE YCIB-RELATED"/>
    <property type="match status" value="1"/>
</dbReference>
<evidence type="ECO:0000256" key="6">
    <source>
        <dbReference type="ARBA" id="ARBA00023316"/>
    </source>
</evidence>
<dbReference type="InterPro" id="IPR005490">
    <property type="entry name" value="LD_TPept_cat_dom"/>
</dbReference>
<comment type="pathway">
    <text evidence="1 7">Cell wall biogenesis; peptidoglycan biosynthesis.</text>
</comment>
<dbReference type="GO" id="GO:0071972">
    <property type="term" value="F:peptidoglycan L,D-transpeptidase activity"/>
    <property type="evidence" value="ECO:0007669"/>
    <property type="project" value="TreeGrafter"/>
</dbReference>
<evidence type="ECO:0000256" key="4">
    <source>
        <dbReference type="ARBA" id="ARBA00022960"/>
    </source>
</evidence>
<evidence type="ECO:0000313" key="9">
    <source>
        <dbReference type="EMBL" id="CAF0697007.1"/>
    </source>
</evidence>
<name>A0A8J2FS79_9BACT</name>
<dbReference type="AlphaFoldDB" id="A0A8J2FS79"/>
<dbReference type="PROSITE" id="PS52029">
    <property type="entry name" value="LD_TPASE"/>
    <property type="match status" value="1"/>
</dbReference>
<evidence type="ECO:0000256" key="1">
    <source>
        <dbReference type="ARBA" id="ARBA00004752"/>
    </source>
</evidence>
<keyword evidence="6 7" id="KW-0961">Cell wall biogenesis/degradation</keyword>
<comment type="similarity">
    <text evidence="2">Belongs to the YkuD family.</text>
</comment>
<keyword evidence="10" id="KW-1185">Reference proteome</keyword>
<evidence type="ECO:0000256" key="5">
    <source>
        <dbReference type="ARBA" id="ARBA00022984"/>
    </source>
</evidence>
<feature type="active site" description="Proton donor/acceptor" evidence="7">
    <location>
        <position position="154"/>
    </location>
</feature>
<dbReference type="Gene3D" id="2.40.440.10">
    <property type="entry name" value="L,D-transpeptidase catalytic domain-like"/>
    <property type="match status" value="1"/>
</dbReference>
<dbReference type="Proteomes" id="UP000663859">
    <property type="component" value="Unassembled WGS sequence"/>
</dbReference>
<evidence type="ECO:0000256" key="3">
    <source>
        <dbReference type="ARBA" id="ARBA00022679"/>
    </source>
</evidence>
<dbReference type="PROSITE" id="PS51257">
    <property type="entry name" value="PROKAR_LIPOPROTEIN"/>
    <property type="match status" value="1"/>
</dbReference>
<dbReference type="GO" id="GO:0005576">
    <property type="term" value="C:extracellular region"/>
    <property type="evidence" value="ECO:0007669"/>
    <property type="project" value="TreeGrafter"/>
</dbReference>
<dbReference type="UniPathway" id="UPA00219"/>
<dbReference type="PANTHER" id="PTHR30582">
    <property type="entry name" value="L,D-TRANSPEPTIDASE"/>
    <property type="match status" value="1"/>
</dbReference>
<keyword evidence="5 7" id="KW-0573">Peptidoglycan synthesis</keyword>
<accession>A0A8J2FS79</accession>
<dbReference type="Pfam" id="PF03734">
    <property type="entry name" value="YkuD"/>
    <property type="match status" value="1"/>
</dbReference>
<dbReference type="SUPFAM" id="SSF141523">
    <property type="entry name" value="L,D-transpeptidase catalytic domain-like"/>
    <property type="match status" value="1"/>
</dbReference>
<reference evidence="9" key="1">
    <citation type="submission" date="2021-02" db="EMBL/GenBank/DDBJ databases">
        <authorList>
            <person name="Cremers G."/>
            <person name="Picone N."/>
        </authorList>
    </citation>
    <scope>NUCLEOTIDE SEQUENCE</scope>
    <source>
        <strain evidence="9">PQ17</strain>
    </source>
</reference>
<evidence type="ECO:0000313" key="10">
    <source>
        <dbReference type="Proteomes" id="UP000663859"/>
    </source>
</evidence>
<evidence type="ECO:0000259" key="8">
    <source>
        <dbReference type="PROSITE" id="PS52029"/>
    </source>
</evidence>
<dbReference type="CDD" id="cd16913">
    <property type="entry name" value="YkuD_like"/>
    <property type="match status" value="1"/>
</dbReference>
<sequence>MRLFLFSLGSLIWACVCGCVILGFLSGCSHLPMGQEPVARASPAYWWDADPGQPVNLIVIRLSDQKVLAYQNGRLVGEGPVCTGKPGYETRPGRYRVLEKDRYHRSTLYGCFVDRAGHVVEYGVPAGSHPPPGLHYEPADMFYYMRIYDAVGMHAGWLVGYPASHGCIRLLEGFAQRLFDATPVGTPVLVVGSTPAEARGSLARQSRRVQSSQ</sequence>
<protein>
    <recommendedName>
        <fullName evidence="8">L,D-TPase catalytic domain-containing protein</fullName>
    </recommendedName>
</protein>
<dbReference type="RefSeq" id="WP_174583135.1">
    <property type="nucleotide sequence ID" value="NZ_CAJNOB010000013.1"/>
</dbReference>
<dbReference type="GO" id="GO:0008360">
    <property type="term" value="P:regulation of cell shape"/>
    <property type="evidence" value="ECO:0007669"/>
    <property type="project" value="UniProtKB-UniRule"/>
</dbReference>
<proteinExistence type="inferred from homology"/>
<keyword evidence="4 7" id="KW-0133">Cell shape</keyword>
<feature type="active site" description="Nucleophile" evidence="7">
    <location>
        <position position="167"/>
    </location>
</feature>
<evidence type="ECO:0000256" key="2">
    <source>
        <dbReference type="ARBA" id="ARBA00005992"/>
    </source>
</evidence>
<dbReference type="GO" id="GO:0016740">
    <property type="term" value="F:transferase activity"/>
    <property type="evidence" value="ECO:0007669"/>
    <property type="project" value="UniProtKB-KW"/>
</dbReference>
<dbReference type="EMBL" id="CAJNOB010000013">
    <property type="protein sequence ID" value="CAF0697007.1"/>
    <property type="molecule type" value="Genomic_DNA"/>
</dbReference>
<organism evidence="9 10">
    <name type="scientific">Candidatus Methylacidithermus pantelleriae</name>
    <dbReference type="NCBI Taxonomy" id="2744239"/>
    <lineage>
        <taxon>Bacteria</taxon>
        <taxon>Pseudomonadati</taxon>
        <taxon>Verrucomicrobiota</taxon>
        <taxon>Methylacidiphilae</taxon>
        <taxon>Methylacidiphilales</taxon>
        <taxon>Methylacidiphilaceae</taxon>
        <taxon>Candidatus Methylacidithermus</taxon>
    </lineage>
</organism>
<gene>
    <name evidence="9" type="ORF">MPNT_200026</name>
</gene>